<evidence type="ECO:0000313" key="3">
    <source>
        <dbReference type="Proteomes" id="UP001162972"/>
    </source>
</evidence>
<keyword evidence="1" id="KW-1133">Transmembrane helix</keyword>
<dbReference type="Proteomes" id="UP001162972">
    <property type="component" value="Chromosome 5"/>
</dbReference>
<proteinExistence type="predicted"/>
<evidence type="ECO:0000313" key="2">
    <source>
        <dbReference type="EMBL" id="KAJ6414318.1"/>
    </source>
</evidence>
<keyword evidence="3" id="KW-1185">Reference proteome</keyword>
<reference evidence="2 3" key="1">
    <citation type="journal article" date="2023" name="Int. J. Mol. Sci.">
        <title>De Novo Assembly and Annotation of 11 Diverse Shrub Willow (Salix) Genomes Reveals Novel Gene Organization in Sex-Linked Regions.</title>
        <authorList>
            <person name="Hyden B."/>
            <person name="Feng K."/>
            <person name="Yates T.B."/>
            <person name="Jawdy S."/>
            <person name="Cereghino C."/>
            <person name="Smart L.B."/>
            <person name="Muchero W."/>
        </authorList>
    </citation>
    <scope>NUCLEOTIDE SEQUENCE [LARGE SCALE GENOMIC DNA]</scope>
    <source>
        <tissue evidence="2">Shoot tip</tissue>
    </source>
</reference>
<accession>A0AAD6K0M5</accession>
<keyword evidence="1" id="KW-0812">Transmembrane</keyword>
<sequence length="52" mass="6004">MVVGLGTLDFVEPHSPSKILRWCPLAHLLSLSVHQYILLFIFSFLKRRGETH</sequence>
<keyword evidence="1" id="KW-0472">Membrane</keyword>
<name>A0AAD6K0M5_9ROSI</name>
<gene>
    <name evidence="2" type="ORF">OIU84_007021</name>
</gene>
<comment type="caution">
    <text evidence="2">The sequence shown here is derived from an EMBL/GenBank/DDBJ whole genome shotgun (WGS) entry which is preliminary data.</text>
</comment>
<dbReference type="AlphaFoldDB" id="A0AAD6K0M5"/>
<organism evidence="2 3">
    <name type="scientific">Salix udensis</name>
    <dbReference type="NCBI Taxonomy" id="889485"/>
    <lineage>
        <taxon>Eukaryota</taxon>
        <taxon>Viridiplantae</taxon>
        <taxon>Streptophyta</taxon>
        <taxon>Embryophyta</taxon>
        <taxon>Tracheophyta</taxon>
        <taxon>Spermatophyta</taxon>
        <taxon>Magnoliopsida</taxon>
        <taxon>eudicotyledons</taxon>
        <taxon>Gunneridae</taxon>
        <taxon>Pentapetalae</taxon>
        <taxon>rosids</taxon>
        <taxon>fabids</taxon>
        <taxon>Malpighiales</taxon>
        <taxon>Salicaceae</taxon>
        <taxon>Saliceae</taxon>
        <taxon>Salix</taxon>
    </lineage>
</organism>
<evidence type="ECO:0000256" key="1">
    <source>
        <dbReference type="SAM" id="Phobius"/>
    </source>
</evidence>
<feature type="transmembrane region" description="Helical" evidence="1">
    <location>
        <begin position="25"/>
        <end position="45"/>
    </location>
</feature>
<protein>
    <submittedName>
        <fullName evidence="2">Uncharacterized protein</fullName>
    </submittedName>
</protein>
<dbReference type="EMBL" id="JAPFFJ010000013">
    <property type="protein sequence ID" value="KAJ6414318.1"/>
    <property type="molecule type" value="Genomic_DNA"/>
</dbReference>